<dbReference type="AlphaFoldDB" id="A0ABD0V470"/>
<name>A0ABD0V470_DENTH</name>
<accession>A0ABD0V470</accession>
<feature type="region of interest" description="Disordered" evidence="1">
    <location>
        <begin position="527"/>
        <end position="614"/>
    </location>
</feature>
<reference evidence="2 3" key="1">
    <citation type="journal article" date="2024" name="Plant Biotechnol. J.">
        <title>Dendrobium thyrsiflorum genome and its molecular insights into genes involved in important horticultural traits.</title>
        <authorList>
            <person name="Chen B."/>
            <person name="Wang J.Y."/>
            <person name="Zheng P.J."/>
            <person name="Li K.L."/>
            <person name="Liang Y.M."/>
            <person name="Chen X.F."/>
            <person name="Zhang C."/>
            <person name="Zhao X."/>
            <person name="He X."/>
            <person name="Zhang G.Q."/>
            <person name="Liu Z.J."/>
            <person name="Xu Q."/>
        </authorList>
    </citation>
    <scope>NUCLEOTIDE SEQUENCE [LARGE SCALE GENOMIC DNA]</scope>
    <source>
        <strain evidence="2">GZMU011</strain>
    </source>
</reference>
<organism evidence="2 3">
    <name type="scientific">Dendrobium thyrsiflorum</name>
    <name type="common">Pinecone-like raceme dendrobium</name>
    <name type="synonym">Orchid</name>
    <dbReference type="NCBI Taxonomy" id="117978"/>
    <lineage>
        <taxon>Eukaryota</taxon>
        <taxon>Viridiplantae</taxon>
        <taxon>Streptophyta</taxon>
        <taxon>Embryophyta</taxon>
        <taxon>Tracheophyta</taxon>
        <taxon>Spermatophyta</taxon>
        <taxon>Magnoliopsida</taxon>
        <taxon>Liliopsida</taxon>
        <taxon>Asparagales</taxon>
        <taxon>Orchidaceae</taxon>
        <taxon>Epidendroideae</taxon>
        <taxon>Malaxideae</taxon>
        <taxon>Dendrobiinae</taxon>
        <taxon>Dendrobium</taxon>
    </lineage>
</organism>
<evidence type="ECO:0000313" key="3">
    <source>
        <dbReference type="Proteomes" id="UP001552299"/>
    </source>
</evidence>
<comment type="caution">
    <text evidence="2">The sequence shown here is derived from an EMBL/GenBank/DDBJ whole genome shotgun (WGS) entry which is preliminary data.</text>
</comment>
<sequence>MARSRSKWGVICDRSKRRPNGGSAIKTRGRPIGWGSNPDVTKRWVVSTTVMSTKIWDSNSRKFWTATVVSEDVGQQEGDSGFAGQQSPSVRRAGTAKVQVGNFWTARTLAGIFWIAQSGLGFPGQQKNSSNGSSGQQRGRWAEVVGPRGRTGGGEAGRSASDCSRRPVQPAAGLGGELLDISKPDQTTVDPPSSSNTDNFSYQNHLLPKPQFTTSPSPTLPIPKYRCCCHHPPTHPASKTNLRSEATKQPSQFPSFFFLHNASAQCTRAPRCYVPERPSAEQQRAKRRRGLDAKPQWIKAKREIQIVSRKIQLARLIQTLTTAVTLGDGIEGDDIKDSRSGGRTMMPTKVCDGQRKRKRKRTTASATSATDNDEGLTKLCCPSVTTDNVCNGRRRHLRRTTKASTTSATDDDTGKVVERWRIWLDLPLGELAFSPSSRARAQLLISTRNASSDEALSHSDPLLQEQNKRKSNLAFISIATSSNAPTPPLSRAPAQFGRATFGRSLEQSSHTGAAIKLKVLSVNEPLIPTVQQPKRHQTAMEQQPENRERGHGSSRERENRRAQKTGPQKAAQNPRPPPSKAANQGIKRGNPRGIRTGNRNIKRNTKRPNDHPKKVVHETILEPKSDVILIPIVDTNIPFVTNFIKMMIKRLLISVMPILPDQSSNSSAFTHTSTITDKKTGSCTILEAQEAAQLTRKMFLQQGQAWLPEPDEPQSKSWGTPGIEEVPTDEKYWCSLVRSTARSTPHCGQLKRVRPWGTLRMALQRAQGSWILVGSMPCAGGVCRRVAPPVNMSSGGSICGNWHLGQLNSVIPGATVRISWQRAHRTWQLPGSGGATDGAAGTEGWPISSLCPVHPFSFPQKPLRLRLCLSLLRRIRDRETVRSERLYGSADLKRRRRFEVK</sequence>
<protein>
    <submittedName>
        <fullName evidence="2">Uncharacterized protein</fullName>
    </submittedName>
</protein>
<feature type="region of interest" description="Disordered" evidence="1">
    <location>
        <begin position="1"/>
        <end position="31"/>
    </location>
</feature>
<feature type="region of interest" description="Disordered" evidence="1">
    <location>
        <begin position="124"/>
        <end position="216"/>
    </location>
</feature>
<proteinExistence type="predicted"/>
<feature type="compositionally biased region" description="Basic and acidic residues" evidence="1">
    <location>
        <begin position="544"/>
        <end position="561"/>
    </location>
</feature>
<dbReference type="EMBL" id="JANQDX010000010">
    <property type="protein sequence ID" value="KAL0917173.1"/>
    <property type="molecule type" value="Genomic_DNA"/>
</dbReference>
<feature type="compositionally biased region" description="Low complexity" evidence="1">
    <location>
        <begin position="124"/>
        <end position="139"/>
    </location>
</feature>
<keyword evidence="3" id="KW-1185">Reference proteome</keyword>
<evidence type="ECO:0000256" key="1">
    <source>
        <dbReference type="SAM" id="MobiDB-lite"/>
    </source>
</evidence>
<evidence type="ECO:0000313" key="2">
    <source>
        <dbReference type="EMBL" id="KAL0917173.1"/>
    </source>
</evidence>
<feature type="compositionally biased region" description="Polar residues" evidence="1">
    <location>
        <begin position="184"/>
        <end position="204"/>
    </location>
</feature>
<dbReference type="Proteomes" id="UP001552299">
    <property type="component" value="Unassembled WGS sequence"/>
</dbReference>
<gene>
    <name evidence="2" type="ORF">M5K25_012220</name>
</gene>
<feature type="region of interest" description="Disordered" evidence="1">
    <location>
        <begin position="335"/>
        <end position="372"/>
    </location>
</feature>